<organism evidence="1 2">
    <name type="scientific">Meishania litoralis</name>
    <dbReference type="NCBI Taxonomy" id="3434685"/>
    <lineage>
        <taxon>Bacteria</taxon>
        <taxon>Pseudomonadati</taxon>
        <taxon>Bacteroidota</taxon>
        <taxon>Flavobacteriia</taxon>
        <taxon>Flavobacteriales</taxon>
        <taxon>Flavobacteriaceae</taxon>
        <taxon>Meishania</taxon>
    </lineage>
</organism>
<gene>
    <name evidence="1" type="ORF">ACEZ3G_02195</name>
</gene>
<evidence type="ECO:0000313" key="2">
    <source>
        <dbReference type="Proteomes" id="UP001595191"/>
    </source>
</evidence>
<comment type="caution">
    <text evidence="1">The sequence shown here is derived from an EMBL/GenBank/DDBJ whole genome shotgun (WGS) entry which is preliminary data.</text>
</comment>
<proteinExistence type="predicted"/>
<dbReference type="EMBL" id="JBHFPV010000001">
    <property type="protein sequence ID" value="MFH6602272.1"/>
    <property type="molecule type" value="Genomic_DNA"/>
</dbReference>
<protein>
    <submittedName>
        <fullName evidence="1">FMN-binding negative transcriptional regulator</fullName>
    </submittedName>
</protein>
<dbReference type="Proteomes" id="UP001595191">
    <property type="component" value="Unassembled WGS sequence"/>
</dbReference>
<evidence type="ECO:0000313" key="1">
    <source>
        <dbReference type="EMBL" id="MFH6602272.1"/>
    </source>
</evidence>
<name>A0ACC7LFP4_9FLAO</name>
<keyword evidence="2" id="KW-1185">Reference proteome</keyword>
<accession>A0ACC7LFP4</accession>
<reference evidence="1" key="1">
    <citation type="submission" date="2024-09" db="EMBL/GenBank/DDBJ databases">
        <authorList>
            <person name="Liu J."/>
        </authorList>
    </citation>
    <scope>NUCLEOTIDE SEQUENCE</scope>
    <source>
        <strain evidence="1">NBU2967</strain>
    </source>
</reference>
<sequence>MKYPPNHHQETSFENVLEVVKNYPFATLITVQEDAPHITHIPMVYETDGSKFGKLVAHIDKFNPQVATLTDGALTTSIFQGPDCYISPATYSTKQLPTWNYIFAHLKGKVRLLSDKDAVKRTMVRMTSFLEGSNPRFALSLEDARMDALVDYIIGFEIEITQWEGKFKFSQDKHPRDRQLAKAELIKSQKKDVSEFVERIFKNHKNAQDPGS</sequence>